<evidence type="ECO:0000256" key="1">
    <source>
        <dbReference type="SAM" id="MobiDB-lite"/>
    </source>
</evidence>
<evidence type="ECO:0000313" key="4">
    <source>
        <dbReference type="Proteomes" id="UP000624703"/>
    </source>
</evidence>
<dbReference type="Proteomes" id="UP000624703">
    <property type="component" value="Unassembled WGS sequence"/>
</dbReference>
<dbReference type="AlphaFoldDB" id="A0A8J7MFA7"/>
<dbReference type="RefSeq" id="WP_200312380.1">
    <property type="nucleotide sequence ID" value="NZ_JAENIM010000045.1"/>
</dbReference>
<evidence type="ECO:0008006" key="5">
    <source>
        <dbReference type="Google" id="ProtNLM"/>
    </source>
</evidence>
<name>A0A8J7MFA7_9BACT</name>
<reference evidence="3" key="1">
    <citation type="submission" date="2021-01" db="EMBL/GenBank/DDBJ databases">
        <title>Modified the classification status of verrucomicrobia.</title>
        <authorList>
            <person name="Feng X."/>
        </authorList>
    </citation>
    <scope>NUCLEOTIDE SEQUENCE</scope>
    <source>
        <strain evidence="3">_KCTC 22039</strain>
    </source>
</reference>
<keyword evidence="4" id="KW-1185">Reference proteome</keyword>
<evidence type="ECO:0000313" key="3">
    <source>
        <dbReference type="EMBL" id="MBK1792366.1"/>
    </source>
</evidence>
<accession>A0A8J7MFA7</accession>
<sequence length="237" mass="25372">MKTKKIAGIFACAALMAGSAQAVSYSGFLTTDVDANLEASQGLFGTEAWSSGATFSWNVDYDETHSGLWTYNYTLSVQSKDISNMVIEVSDLFAEANILDGSSEGLSLDYFALGSQGGSNPGLPSGFTALKLDNPGDTTIFDITIVSDRKAVWGDMYAKDGVDGGNEVFLYNMGFTEFDTDPEDAIRNGSVDFHILRPDTVGGPGPDDEPPPVPEPHVPMLSGVAMLIYLLRRKNKA</sequence>
<proteinExistence type="predicted"/>
<feature type="region of interest" description="Disordered" evidence="1">
    <location>
        <begin position="198"/>
        <end position="217"/>
    </location>
</feature>
<dbReference type="EMBL" id="JAENIM010000045">
    <property type="protein sequence ID" value="MBK1792366.1"/>
    <property type="molecule type" value="Genomic_DNA"/>
</dbReference>
<feature type="chain" id="PRO_5035302501" description="PEP-CTERM protein-sorting domain-containing protein" evidence="2">
    <location>
        <begin position="23"/>
        <end position="237"/>
    </location>
</feature>
<gene>
    <name evidence="3" type="ORF">JIN82_14475</name>
</gene>
<protein>
    <recommendedName>
        <fullName evidence="5">PEP-CTERM protein-sorting domain-containing protein</fullName>
    </recommendedName>
</protein>
<organism evidence="3 4">
    <name type="scientific">Persicirhabdus sediminis</name>
    <dbReference type="NCBI Taxonomy" id="454144"/>
    <lineage>
        <taxon>Bacteria</taxon>
        <taxon>Pseudomonadati</taxon>
        <taxon>Verrucomicrobiota</taxon>
        <taxon>Verrucomicrobiia</taxon>
        <taxon>Verrucomicrobiales</taxon>
        <taxon>Verrucomicrobiaceae</taxon>
        <taxon>Persicirhabdus</taxon>
    </lineage>
</organism>
<evidence type="ECO:0000256" key="2">
    <source>
        <dbReference type="SAM" id="SignalP"/>
    </source>
</evidence>
<feature type="signal peptide" evidence="2">
    <location>
        <begin position="1"/>
        <end position="22"/>
    </location>
</feature>
<comment type="caution">
    <text evidence="3">The sequence shown here is derived from an EMBL/GenBank/DDBJ whole genome shotgun (WGS) entry which is preliminary data.</text>
</comment>
<keyword evidence="2" id="KW-0732">Signal</keyword>